<dbReference type="EMBL" id="LKAQ01000004">
    <property type="protein sequence ID" value="OIQ51023.1"/>
    <property type="molecule type" value="Genomic_DNA"/>
</dbReference>
<dbReference type="Proteomes" id="UP000181901">
    <property type="component" value="Unassembled WGS sequence"/>
</dbReference>
<proteinExistence type="predicted"/>
<gene>
    <name evidence="1" type="ORF">BerOc1_02968</name>
</gene>
<sequence length="204" mass="23186">MEGNITPNGFWKDAKGNLVAPGNVRESDKLADEVVRELYADARRINEELATFKRNALDDIRTHLALVAEKYGVKLRGRKGNRVLSTFDGTIKITINIQDRIKFGEELVAAEVLINECMAEWTHGANPNLRTIVEKAFQADAEGRISVYRILDLLRLEIDDDRWRRAMAAIKDSVRVIDSKEYVRIYERDESGEYKPLPLNIAAA</sequence>
<dbReference type="InterPro" id="IPR021505">
    <property type="entry name" value="Phage_B3_Orf6"/>
</dbReference>
<name>A0A1J5NCR2_9BACT</name>
<dbReference type="OrthoDB" id="7554786at2"/>
<organism evidence="1 2">
    <name type="scientific">Pseudodesulfovibrio hydrargyri</name>
    <dbReference type="NCBI Taxonomy" id="2125990"/>
    <lineage>
        <taxon>Bacteria</taxon>
        <taxon>Pseudomonadati</taxon>
        <taxon>Thermodesulfobacteriota</taxon>
        <taxon>Desulfovibrionia</taxon>
        <taxon>Desulfovibrionales</taxon>
        <taxon>Desulfovibrionaceae</taxon>
    </lineage>
</organism>
<evidence type="ECO:0000313" key="2">
    <source>
        <dbReference type="Proteomes" id="UP000181901"/>
    </source>
</evidence>
<accession>A0A1J5NCR2</accession>
<keyword evidence="2" id="KW-1185">Reference proteome</keyword>
<evidence type="ECO:0000313" key="1">
    <source>
        <dbReference type="EMBL" id="OIQ51023.1"/>
    </source>
</evidence>
<comment type="caution">
    <text evidence="1">The sequence shown here is derived from an EMBL/GenBank/DDBJ whole genome shotgun (WGS) entry which is preliminary data.</text>
</comment>
<reference evidence="1 2" key="1">
    <citation type="submission" date="2015-09" db="EMBL/GenBank/DDBJ databases">
        <title>Genome of Desulfovibrio dechloracetivorans BerOc1, a mercury methylating strain isolated from highly hydrocarbons and metals contaminated coastal sediments.</title>
        <authorList>
            <person name="Goni Urriza M."/>
            <person name="Gassie C."/>
            <person name="Bouchez O."/>
            <person name="Klopp C."/>
            <person name="Ranchou-Peyruse A."/>
            <person name="Remy G."/>
        </authorList>
    </citation>
    <scope>NUCLEOTIDE SEQUENCE [LARGE SCALE GENOMIC DNA]</scope>
    <source>
        <strain evidence="1 2">BerOc1</strain>
    </source>
</reference>
<dbReference type="AlphaFoldDB" id="A0A1J5NCR2"/>
<evidence type="ECO:0008006" key="3">
    <source>
        <dbReference type="Google" id="ProtNLM"/>
    </source>
</evidence>
<dbReference type="Pfam" id="PF11363">
    <property type="entry name" value="DUF3164"/>
    <property type="match status" value="1"/>
</dbReference>
<dbReference type="RefSeq" id="WP_071546412.1">
    <property type="nucleotide sequence ID" value="NZ_LKAQ01000004.1"/>
</dbReference>
<protein>
    <recommendedName>
        <fullName evidence="3">Sulfate transporter</fullName>
    </recommendedName>
</protein>